<reference evidence="5 6" key="2">
    <citation type="submission" date="2024-03" db="EMBL/GenBank/DDBJ databases">
        <title>The Genome Sequence of Enterococcus sp. DIV0727d.</title>
        <authorList>
            <consortium name="The Broad Institute Genomics Platform"/>
            <consortium name="The Broad Institute Microbial Omics Core"/>
            <consortium name="The Broad Institute Genomic Center for Infectious Diseases"/>
            <person name="Earl A."/>
            <person name="Manson A."/>
            <person name="Gilmore M."/>
            <person name="Schwartman J."/>
            <person name="Shea T."/>
            <person name="Abouelleil A."/>
            <person name="Cao P."/>
            <person name="Chapman S."/>
            <person name="Cusick C."/>
            <person name="Young S."/>
            <person name="Neafsey D."/>
            <person name="Nusbaum C."/>
            <person name="Birren B."/>
        </authorList>
    </citation>
    <scope>NUCLEOTIDE SEQUENCE [LARGE SCALE GENOMIC DNA]</scope>
    <source>
        <strain evidence="5 6">12C11_DIV0727</strain>
    </source>
</reference>
<evidence type="ECO:0000259" key="4">
    <source>
        <dbReference type="PROSITE" id="PS01124"/>
    </source>
</evidence>
<dbReference type="PANTHER" id="PTHR43280">
    <property type="entry name" value="ARAC-FAMILY TRANSCRIPTIONAL REGULATOR"/>
    <property type="match status" value="1"/>
</dbReference>
<dbReference type="Gene3D" id="2.60.120.10">
    <property type="entry name" value="Jelly Rolls"/>
    <property type="match status" value="1"/>
</dbReference>
<reference evidence="6" key="1">
    <citation type="submission" date="2017-05" db="EMBL/GenBank/DDBJ databases">
        <title>The Genome Sequence of EEnterococcus faecalis 9F2_4866.</title>
        <authorList>
            <consortium name="The Broad Institute Genomics Platform"/>
            <consortium name="The Broad Institute Genomic Center for Infectious Diseases"/>
            <person name="Earl A."/>
            <person name="Manson A."/>
            <person name="Schwartman J."/>
            <person name="Gilmore M."/>
            <person name="Abouelleil A."/>
            <person name="Cao P."/>
            <person name="Chapman S."/>
            <person name="Cusick C."/>
            <person name="Shea T."/>
            <person name="Young S."/>
            <person name="Neafsey D."/>
            <person name="Nusbaum C."/>
            <person name="Birren B."/>
        </authorList>
    </citation>
    <scope>NUCLEOTIDE SEQUENCE [LARGE SCALE GENOMIC DNA]</scope>
    <source>
        <strain evidence="6">12C11_DIV0727</strain>
    </source>
</reference>
<dbReference type="SUPFAM" id="SSF46689">
    <property type="entry name" value="Homeodomain-like"/>
    <property type="match status" value="2"/>
</dbReference>
<gene>
    <name evidence="5" type="ORF">A5866_002595</name>
</gene>
<dbReference type="Proteomes" id="UP000195080">
    <property type="component" value="Chromosome"/>
</dbReference>
<feature type="domain" description="HTH araC/xylS-type" evidence="4">
    <location>
        <begin position="186"/>
        <end position="284"/>
    </location>
</feature>
<evidence type="ECO:0000256" key="3">
    <source>
        <dbReference type="ARBA" id="ARBA00023163"/>
    </source>
</evidence>
<dbReference type="PROSITE" id="PS01124">
    <property type="entry name" value="HTH_ARAC_FAMILY_2"/>
    <property type="match status" value="1"/>
</dbReference>
<dbReference type="PANTHER" id="PTHR43280:SF28">
    <property type="entry name" value="HTH-TYPE TRANSCRIPTIONAL ACTIVATOR RHAS"/>
    <property type="match status" value="1"/>
</dbReference>
<evidence type="ECO:0000313" key="5">
    <source>
        <dbReference type="EMBL" id="WYJ87499.1"/>
    </source>
</evidence>
<organism evidence="5 6">
    <name type="scientific">Candidatus Enterococcus lemimoniae</name>
    <dbReference type="NCBI Taxonomy" id="1834167"/>
    <lineage>
        <taxon>Bacteria</taxon>
        <taxon>Bacillati</taxon>
        <taxon>Bacillota</taxon>
        <taxon>Bacilli</taxon>
        <taxon>Lactobacillales</taxon>
        <taxon>Enterococcaceae</taxon>
        <taxon>Enterococcus</taxon>
    </lineage>
</organism>
<name>A0ABZ2T9J7_9ENTE</name>
<keyword evidence="1" id="KW-0805">Transcription regulation</keyword>
<dbReference type="SMART" id="SM00342">
    <property type="entry name" value="HTH_ARAC"/>
    <property type="match status" value="1"/>
</dbReference>
<dbReference type="InterPro" id="IPR014710">
    <property type="entry name" value="RmlC-like_jellyroll"/>
</dbReference>
<evidence type="ECO:0000256" key="1">
    <source>
        <dbReference type="ARBA" id="ARBA00023015"/>
    </source>
</evidence>
<keyword evidence="2" id="KW-0238">DNA-binding</keyword>
<keyword evidence="3" id="KW-0804">Transcription</keyword>
<accession>A0ABZ2T9J7</accession>
<sequence>MFQHEIVDVTKDQLPFKVIVHKNTNATIPKHWHRSFELSFTAKGKIDEFIINGQHYAPTTGTILVINPNEVHAISGSTKDDEENSALSILIPYSFMTEYIPEFSYRFYEIPPEQQRTLSQQQHYKELQQYFYHLFQVMEQPDAFSSLKILSLVYDILYHLTKAFSSVREIKNDFSVGTTEEFAWIDSVLVYIQQYFASPLTVSELAEANHLAPSYFSRKFKKYMDMSVMEYVSEIRLQAAFQQIAHTTRSIKAISDSCGFANHKSLISKFKKSYGMTPLNYRQNLKVSHKNQKK</sequence>
<proteinExistence type="predicted"/>
<dbReference type="EMBL" id="CP147248">
    <property type="protein sequence ID" value="WYJ87499.1"/>
    <property type="molecule type" value="Genomic_DNA"/>
</dbReference>
<keyword evidence="6" id="KW-1185">Reference proteome</keyword>
<dbReference type="Gene3D" id="1.10.10.60">
    <property type="entry name" value="Homeodomain-like"/>
    <property type="match status" value="2"/>
</dbReference>
<dbReference type="RefSeq" id="WP_086445173.1">
    <property type="nucleotide sequence ID" value="NZ_CP147248.1"/>
</dbReference>
<dbReference type="Pfam" id="PF12833">
    <property type="entry name" value="HTH_18"/>
    <property type="match status" value="1"/>
</dbReference>
<dbReference type="InterPro" id="IPR003313">
    <property type="entry name" value="AraC-bd"/>
</dbReference>
<dbReference type="SUPFAM" id="SSF51215">
    <property type="entry name" value="Regulatory protein AraC"/>
    <property type="match status" value="1"/>
</dbReference>
<evidence type="ECO:0000256" key="2">
    <source>
        <dbReference type="ARBA" id="ARBA00023125"/>
    </source>
</evidence>
<dbReference type="InterPro" id="IPR009057">
    <property type="entry name" value="Homeodomain-like_sf"/>
</dbReference>
<dbReference type="InterPro" id="IPR018060">
    <property type="entry name" value="HTH_AraC"/>
</dbReference>
<protein>
    <recommendedName>
        <fullName evidence="4">HTH araC/xylS-type domain-containing protein</fullName>
    </recommendedName>
</protein>
<evidence type="ECO:0000313" key="6">
    <source>
        <dbReference type="Proteomes" id="UP000195080"/>
    </source>
</evidence>
<dbReference type="Pfam" id="PF02311">
    <property type="entry name" value="AraC_binding"/>
    <property type="match status" value="1"/>
</dbReference>
<dbReference type="InterPro" id="IPR037923">
    <property type="entry name" value="HTH-like"/>
</dbReference>